<dbReference type="Proteomes" id="UP000054324">
    <property type="component" value="Unassembled WGS sequence"/>
</dbReference>
<evidence type="ECO:0000313" key="1">
    <source>
        <dbReference type="EMBL" id="KER24986.1"/>
    </source>
</evidence>
<dbReference type="EMBL" id="KL596791">
    <property type="protein sequence ID" value="KER24986.1"/>
    <property type="molecule type" value="Genomic_DNA"/>
</dbReference>
<dbReference type="AlphaFoldDB" id="A0A074ZCG7"/>
<accession>A0A074ZCG7</accession>
<reference evidence="1 2" key="1">
    <citation type="submission" date="2013-11" db="EMBL/GenBank/DDBJ databases">
        <title>Opisthorchis viverrini - life in the bile duct.</title>
        <authorList>
            <person name="Young N.D."/>
            <person name="Nagarajan N."/>
            <person name="Lin S.J."/>
            <person name="Korhonen P.K."/>
            <person name="Jex A.R."/>
            <person name="Hall R.S."/>
            <person name="Safavi-Hemami H."/>
            <person name="Kaewkong W."/>
            <person name="Bertrand D."/>
            <person name="Gao S."/>
            <person name="Seet Q."/>
            <person name="Wongkham S."/>
            <person name="Teh B.T."/>
            <person name="Wongkham C."/>
            <person name="Intapan P.M."/>
            <person name="Maleewong W."/>
            <person name="Yang X."/>
            <person name="Hu M."/>
            <person name="Wang Z."/>
            <person name="Hofmann A."/>
            <person name="Sternberg P.W."/>
            <person name="Tan P."/>
            <person name="Wang J."/>
            <person name="Gasser R.B."/>
        </authorList>
    </citation>
    <scope>NUCLEOTIDE SEQUENCE [LARGE SCALE GENOMIC DNA]</scope>
</reference>
<sequence length="87" mass="9675">KLLTRLLKNLRQPTTGFALLGAHQSTTESAAHRPHHDSVGTIFEISQYIFIKKRLTRLLKTLRQPTTGFTILGAHQVGAVPEFPSTL</sequence>
<dbReference type="KEGG" id="ovi:T265_14304"/>
<proteinExistence type="predicted"/>
<dbReference type="OrthoDB" id="6270412at2759"/>
<keyword evidence="2" id="KW-1185">Reference proteome</keyword>
<name>A0A074ZCG7_OPIVI</name>
<dbReference type="GeneID" id="20328470"/>
<feature type="non-terminal residue" evidence="1">
    <location>
        <position position="1"/>
    </location>
</feature>
<feature type="non-terminal residue" evidence="1">
    <location>
        <position position="87"/>
    </location>
</feature>
<dbReference type="CTD" id="20328470"/>
<evidence type="ECO:0000313" key="2">
    <source>
        <dbReference type="Proteomes" id="UP000054324"/>
    </source>
</evidence>
<gene>
    <name evidence="1" type="ORF">T265_14304</name>
</gene>
<organism evidence="1 2">
    <name type="scientific">Opisthorchis viverrini</name>
    <name type="common">Southeast Asian liver fluke</name>
    <dbReference type="NCBI Taxonomy" id="6198"/>
    <lineage>
        <taxon>Eukaryota</taxon>
        <taxon>Metazoa</taxon>
        <taxon>Spiralia</taxon>
        <taxon>Lophotrochozoa</taxon>
        <taxon>Platyhelminthes</taxon>
        <taxon>Trematoda</taxon>
        <taxon>Digenea</taxon>
        <taxon>Opisthorchiida</taxon>
        <taxon>Opisthorchiata</taxon>
        <taxon>Opisthorchiidae</taxon>
        <taxon>Opisthorchis</taxon>
    </lineage>
</organism>
<dbReference type="RefSeq" id="XP_009171295.1">
    <property type="nucleotide sequence ID" value="XM_009173031.1"/>
</dbReference>
<protein>
    <submittedName>
        <fullName evidence="1">Uncharacterized protein</fullName>
    </submittedName>
</protein>